<sequence>MKIRIIATAMLVATVIFTACKDDESTPEPRGTMEEYLAENDVSEFTLSNTGLYTRTDITGEGEEISGDDVIYFYVKIHSMNGDLLYDGFKDSLQWVTSLNDYAIAVPGILEALREMNLGDKVTMLTPSELGWGQYGVDGVVRQNEDLIIELAAGEFKYSIEQFVADNDVTSAQSTSEGLYYTIEGEGEGDFPADGQSVTVHYTGYLMDSTKFDSSIDRGTPFTFVIGQESVIEGWEKGLTFYKKGQKGTLFVPYEMGYGLNSTGEINAYDDLMFDIEVIDVR</sequence>
<keyword evidence="3 4" id="KW-0413">Isomerase</keyword>
<dbReference type="InterPro" id="IPR046357">
    <property type="entry name" value="PPIase_dom_sf"/>
</dbReference>
<dbReference type="SUPFAM" id="SSF54534">
    <property type="entry name" value="FKBP-like"/>
    <property type="match status" value="2"/>
</dbReference>
<dbReference type="Pfam" id="PF00254">
    <property type="entry name" value="FKBP_C"/>
    <property type="match status" value="1"/>
</dbReference>
<dbReference type="Proteomes" id="UP000184474">
    <property type="component" value="Unassembled WGS sequence"/>
</dbReference>
<dbReference type="AlphaFoldDB" id="A0A1M6VWB2"/>
<dbReference type="InterPro" id="IPR050689">
    <property type="entry name" value="FKBP-type_PPIase"/>
</dbReference>
<comment type="similarity">
    <text evidence="5">Belongs to the FKBP-type PPIase family.</text>
</comment>
<dbReference type="InterPro" id="IPR001179">
    <property type="entry name" value="PPIase_FKBP_dom"/>
</dbReference>
<evidence type="ECO:0000313" key="8">
    <source>
        <dbReference type="EMBL" id="SHK85777.1"/>
    </source>
</evidence>
<dbReference type="PROSITE" id="PS51257">
    <property type="entry name" value="PROKAR_LIPOPROTEIN"/>
    <property type="match status" value="1"/>
</dbReference>
<dbReference type="GO" id="GO:0003755">
    <property type="term" value="F:peptidyl-prolyl cis-trans isomerase activity"/>
    <property type="evidence" value="ECO:0007669"/>
    <property type="project" value="UniProtKB-UniRule"/>
</dbReference>
<evidence type="ECO:0000256" key="3">
    <source>
        <dbReference type="ARBA" id="ARBA00023235"/>
    </source>
</evidence>
<feature type="chain" id="PRO_5012387189" description="Peptidyl-prolyl cis-trans isomerase" evidence="6">
    <location>
        <begin position="22"/>
        <end position="282"/>
    </location>
</feature>
<proteinExistence type="inferred from homology"/>
<evidence type="ECO:0000256" key="4">
    <source>
        <dbReference type="PROSITE-ProRule" id="PRU00277"/>
    </source>
</evidence>
<evidence type="ECO:0000256" key="5">
    <source>
        <dbReference type="RuleBase" id="RU003915"/>
    </source>
</evidence>
<evidence type="ECO:0000256" key="6">
    <source>
        <dbReference type="SAM" id="SignalP"/>
    </source>
</evidence>
<keyword evidence="9" id="KW-1185">Reference proteome</keyword>
<comment type="catalytic activity">
    <reaction evidence="1 4 5">
        <text>[protein]-peptidylproline (omega=180) = [protein]-peptidylproline (omega=0)</text>
        <dbReference type="Rhea" id="RHEA:16237"/>
        <dbReference type="Rhea" id="RHEA-COMP:10747"/>
        <dbReference type="Rhea" id="RHEA-COMP:10748"/>
        <dbReference type="ChEBI" id="CHEBI:83833"/>
        <dbReference type="ChEBI" id="CHEBI:83834"/>
        <dbReference type="EC" id="5.2.1.8"/>
    </reaction>
</comment>
<dbReference type="RefSeq" id="WP_073125076.1">
    <property type="nucleotide sequence ID" value="NZ_FRAA01000010.1"/>
</dbReference>
<dbReference type="PANTHER" id="PTHR10516:SF443">
    <property type="entry name" value="FK506-BINDING PROTEIN 59-RELATED"/>
    <property type="match status" value="1"/>
</dbReference>
<keyword evidence="6" id="KW-0732">Signal</keyword>
<protein>
    <recommendedName>
        <fullName evidence="5">Peptidyl-prolyl cis-trans isomerase</fullName>
        <ecNumber evidence="5">5.2.1.8</ecNumber>
    </recommendedName>
</protein>
<evidence type="ECO:0000256" key="2">
    <source>
        <dbReference type="ARBA" id="ARBA00023110"/>
    </source>
</evidence>
<dbReference type="PROSITE" id="PS50059">
    <property type="entry name" value="FKBP_PPIASE"/>
    <property type="match status" value="2"/>
</dbReference>
<dbReference type="PANTHER" id="PTHR10516">
    <property type="entry name" value="PEPTIDYL-PROLYL CIS-TRANS ISOMERASE"/>
    <property type="match status" value="1"/>
</dbReference>
<reference evidence="9" key="1">
    <citation type="submission" date="2016-11" db="EMBL/GenBank/DDBJ databases">
        <authorList>
            <person name="Varghese N."/>
            <person name="Submissions S."/>
        </authorList>
    </citation>
    <scope>NUCLEOTIDE SEQUENCE [LARGE SCALE GENOMIC DNA]</scope>
    <source>
        <strain evidence="9">DSM 26134</strain>
    </source>
</reference>
<feature type="domain" description="PPIase FKBP-type" evidence="7">
    <location>
        <begin position="67"/>
        <end position="157"/>
    </location>
</feature>
<keyword evidence="2 4" id="KW-0697">Rotamase</keyword>
<evidence type="ECO:0000259" key="7">
    <source>
        <dbReference type="PROSITE" id="PS50059"/>
    </source>
</evidence>
<dbReference type="STRING" id="156994.SAMN04488028_11026"/>
<evidence type="ECO:0000256" key="1">
    <source>
        <dbReference type="ARBA" id="ARBA00000971"/>
    </source>
</evidence>
<dbReference type="Gene3D" id="3.10.50.40">
    <property type="match status" value="2"/>
</dbReference>
<evidence type="ECO:0000313" key="9">
    <source>
        <dbReference type="Proteomes" id="UP000184474"/>
    </source>
</evidence>
<dbReference type="EMBL" id="FRAA01000010">
    <property type="protein sequence ID" value="SHK85777.1"/>
    <property type="molecule type" value="Genomic_DNA"/>
</dbReference>
<dbReference type="EC" id="5.2.1.8" evidence="5"/>
<gene>
    <name evidence="8" type="ORF">SAMN04488028_11026</name>
</gene>
<feature type="signal peptide" evidence="6">
    <location>
        <begin position="1"/>
        <end position="21"/>
    </location>
</feature>
<feature type="domain" description="PPIase FKBP-type" evidence="7">
    <location>
        <begin position="195"/>
        <end position="282"/>
    </location>
</feature>
<name>A0A1M6VWB2_REIAG</name>
<accession>A0A1M6VWB2</accession>
<organism evidence="8 9">
    <name type="scientific">Reichenbachiella agariperforans</name>
    <dbReference type="NCBI Taxonomy" id="156994"/>
    <lineage>
        <taxon>Bacteria</taxon>
        <taxon>Pseudomonadati</taxon>
        <taxon>Bacteroidota</taxon>
        <taxon>Cytophagia</taxon>
        <taxon>Cytophagales</taxon>
        <taxon>Reichenbachiellaceae</taxon>
        <taxon>Reichenbachiella</taxon>
    </lineage>
</organism>